<dbReference type="GeneID" id="43639845"/>
<name>A0A5N6SG86_ASPPS</name>
<dbReference type="AlphaFoldDB" id="A0A5N6SG86"/>
<sequence length="105" mass="11566">MPFIPVLDPGLYAHVISRPQPTIVHFWDSEASPPTPEFQILESGNYPGSELEAFFVDLSRIPVPNAPSKVPVTILFSQNTQLDTADTGDMDKFVQLLQQAAEQGL</sequence>
<gene>
    <name evidence="1" type="ORF">BDV38DRAFT_257655</name>
</gene>
<evidence type="ECO:0008006" key="3">
    <source>
        <dbReference type="Google" id="ProtNLM"/>
    </source>
</evidence>
<accession>A0A5N6SG86</accession>
<organism evidence="1 2">
    <name type="scientific">Aspergillus pseudotamarii</name>
    <dbReference type="NCBI Taxonomy" id="132259"/>
    <lineage>
        <taxon>Eukaryota</taxon>
        <taxon>Fungi</taxon>
        <taxon>Dikarya</taxon>
        <taxon>Ascomycota</taxon>
        <taxon>Pezizomycotina</taxon>
        <taxon>Eurotiomycetes</taxon>
        <taxon>Eurotiomycetidae</taxon>
        <taxon>Eurotiales</taxon>
        <taxon>Aspergillaceae</taxon>
        <taxon>Aspergillus</taxon>
        <taxon>Aspergillus subgen. Circumdati</taxon>
    </lineage>
</organism>
<dbReference type="RefSeq" id="XP_031909745.1">
    <property type="nucleotide sequence ID" value="XM_032055635.1"/>
</dbReference>
<evidence type="ECO:0000313" key="1">
    <source>
        <dbReference type="EMBL" id="KAE8133682.1"/>
    </source>
</evidence>
<keyword evidence="2" id="KW-1185">Reference proteome</keyword>
<proteinExistence type="predicted"/>
<evidence type="ECO:0000313" key="2">
    <source>
        <dbReference type="Proteomes" id="UP000325672"/>
    </source>
</evidence>
<dbReference type="EMBL" id="ML743613">
    <property type="protein sequence ID" value="KAE8133682.1"/>
    <property type="molecule type" value="Genomic_DNA"/>
</dbReference>
<protein>
    <recommendedName>
        <fullName evidence="3">Thioredoxin-like protein</fullName>
    </recommendedName>
</protein>
<dbReference type="OrthoDB" id="4361376at2759"/>
<reference evidence="1 2" key="1">
    <citation type="submission" date="2019-04" db="EMBL/GenBank/DDBJ databases">
        <title>Friends and foes A comparative genomics study of 23 Aspergillus species from section Flavi.</title>
        <authorList>
            <consortium name="DOE Joint Genome Institute"/>
            <person name="Kjaerbolling I."/>
            <person name="Vesth T."/>
            <person name="Frisvad J.C."/>
            <person name="Nybo J.L."/>
            <person name="Theobald S."/>
            <person name="Kildgaard S."/>
            <person name="Isbrandt T."/>
            <person name="Kuo A."/>
            <person name="Sato A."/>
            <person name="Lyhne E.K."/>
            <person name="Kogle M.E."/>
            <person name="Wiebenga A."/>
            <person name="Kun R.S."/>
            <person name="Lubbers R.J."/>
            <person name="Makela M.R."/>
            <person name="Barry K."/>
            <person name="Chovatia M."/>
            <person name="Clum A."/>
            <person name="Daum C."/>
            <person name="Haridas S."/>
            <person name="He G."/>
            <person name="LaButti K."/>
            <person name="Lipzen A."/>
            <person name="Mondo S."/>
            <person name="Riley R."/>
            <person name="Salamov A."/>
            <person name="Simmons B.A."/>
            <person name="Magnuson J.K."/>
            <person name="Henrissat B."/>
            <person name="Mortensen U.H."/>
            <person name="Larsen T.O."/>
            <person name="Devries R.P."/>
            <person name="Grigoriev I.V."/>
            <person name="Machida M."/>
            <person name="Baker S.E."/>
            <person name="Andersen M.R."/>
        </authorList>
    </citation>
    <scope>NUCLEOTIDE SEQUENCE [LARGE SCALE GENOMIC DNA]</scope>
    <source>
        <strain evidence="1 2">CBS 117625</strain>
    </source>
</reference>
<dbReference type="Proteomes" id="UP000325672">
    <property type="component" value="Unassembled WGS sequence"/>
</dbReference>